<name>A0AAW0U524_SCYPA</name>
<reference evidence="2 3" key="1">
    <citation type="submission" date="2023-03" db="EMBL/GenBank/DDBJ databases">
        <title>High-quality genome of Scylla paramamosain provides insights in environmental adaptation.</title>
        <authorList>
            <person name="Zhang L."/>
        </authorList>
    </citation>
    <scope>NUCLEOTIDE SEQUENCE [LARGE SCALE GENOMIC DNA]</scope>
    <source>
        <strain evidence="2">LZ_2023a</strain>
        <tissue evidence="2">Muscle</tissue>
    </source>
</reference>
<dbReference type="EMBL" id="JARAKH010000020">
    <property type="protein sequence ID" value="KAK8393877.1"/>
    <property type="molecule type" value="Genomic_DNA"/>
</dbReference>
<dbReference type="AlphaFoldDB" id="A0AAW0U524"/>
<organism evidence="2 3">
    <name type="scientific">Scylla paramamosain</name>
    <name type="common">Mud crab</name>
    <dbReference type="NCBI Taxonomy" id="85552"/>
    <lineage>
        <taxon>Eukaryota</taxon>
        <taxon>Metazoa</taxon>
        <taxon>Ecdysozoa</taxon>
        <taxon>Arthropoda</taxon>
        <taxon>Crustacea</taxon>
        <taxon>Multicrustacea</taxon>
        <taxon>Malacostraca</taxon>
        <taxon>Eumalacostraca</taxon>
        <taxon>Eucarida</taxon>
        <taxon>Decapoda</taxon>
        <taxon>Pleocyemata</taxon>
        <taxon>Brachyura</taxon>
        <taxon>Eubrachyura</taxon>
        <taxon>Portunoidea</taxon>
        <taxon>Portunidae</taxon>
        <taxon>Portuninae</taxon>
        <taxon>Scylla</taxon>
    </lineage>
</organism>
<comment type="caution">
    <text evidence="2">The sequence shown here is derived from an EMBL/GenBank/DDBJ whole genome shotgun (WGS) entry which is preliminary data.</text>
</comment>
<proteinExistence type="predicted"/>
<feature type="chain" id="PRO_5043945715" description="Secreted protein" evidence="1">
    <location>
        <begin position="24"/>
        <end position="89"/>
    </location>
</feature>
<keyword evidence="3" id="KW-1185">Reference proteome</keyword>
<protein>
    <recommendedName>
        <fullName evidence="4">Secreted protein</fullName>
    </recommendedName>
</protein>
<sequence length="89" mass="9124">MSTFTYLLAVATVVAALSGRAECRPQTAETRDVEAVGGNLFVGKRQKKKPRDGPSVSALVAEPPVASVGVSAGLSLVPSEAKVELAASR</sequence>
<feature type="signal peptide" evidence="1">
    <location>
        <begin position="1"/>
        <end position="23"/>
    </location>
</feature>
<evidence type="ECO:0008006" key="4">
    <source>
        <dbReference type="Google" id="ProtNLM"/>
    </source>
</evidence>
<gene>
    <name evidence="2" type="ORF">O3P69_006898</name>
</gene>
<accession>A0AAW0U524</accession>
<evidence type="ECO:0000256" key="1">
    <source>
        <dbReference type="SAM" id="SignalP"/>
    </source>
</evidence>
<keyword evidence="1" id="KW-0732">Signal</keyword>
<dbReference type="Proteomes" id="UP001487740">
    <property type="component" value="Unassembled WGS sequence"/>
</dbReference>
<evidence type="ECO:0000313" key="2">
    <source>
        <dbReference type="EMBL" id="KAK8393877.1"/>
    </source>
</evidence>
<evidence type="ECO:0000313" key="3">
    <source>
        <dbReference type="Proteomes" id="UP001487740"/>
    </source>
</evidence>